<dbReference type="Proteomes" id="UP000013084">
    <property type="component" value="Unassembled WGS sequence"/>
</dbReference>
<gene>
    <name evidence="1" type="ORF">F902_02572</name>
</gene>
<dbReference type="OrthoDB" id="6692496at2"/>
<dbReference type="HOGENOM" id="CLU_1754893_0_0_6"/>
<dbReference type="EMBL" id="APRN01000036">
    <property type="protein sequence ID" value="ENX58172.1"/>
    <property type="molecule type" value="Genomic_DNA"/>
</dbReference>
<organism evidence="1 2">
    <name type="scientific">Acinetobacter higginsii</name>
    <dbReference type="NCBI Taxonomy" id="70347"/>
    <lineage>
        <taxon>Bacteria</taxon>
        <taxon>Pseudomonadati</taxon>
        <taxon>Pseudomonadota</taxon>
        <taxon>Gammaproteobacteria</taxon>
        <taxon>Moraxellales</taxon>
        <taxon>Moraxellaceae</taxon>
        <taxon>Acinetobacter</taxon>
    </lineage>
</organism>
<protein>
    <submittedName>
        <fullName evidence="1">Uncharacterized protein</fullName>
    </submittedName>
</protein>
<dbReference type="PATRIC" id="fig|1217700.3.peg.2496"/>
<dbReference type="AlphaFoldDB" id="N9T3A2"/>
<keyword evidence="2" id="KW-1185">Reference proteome</keyword>
<evidence type="ECO:0000313" key="2">
    <source>
        <dbReference type="Proteomes" id="UP000013084"/>
    </source>
</evidence>
<accession>N9T3A2</accession>
<name>N9T3A2_9GAMM</name>
<reference evidence="1 2" key="1">
    <citation type="submission" date="2013-02" db="EMBL/GenBank/DDBJ databases">
        <title>The Genome Sequence of Acinetobacter sp. CIP 70.18.</title>
        <authorList>
            <consortium name="The Broad Institute Genome Sequencing Platform"/>
            <consortium name="The Broad Institute Genome Sequencing Center for Infectious Disease"/>
            <person name="Cerqueira G."/>
            <person name="Feldgarden M."/>
            <person name="Courvalin P."/>
            <person name="Perichon B."/>
            <person name="Grillot-Courvalin C."/>
            <person name="Clermont D."/>
            <person name="Rocha E."/>
            <person name="Yoon E.-J."/>
            <person name="Nemec A."/>
            <person name="Walker B."/>
            <person name="Young S.K."/>
            <person name="Zeng Q."/>
            <person name="Gargeya S."/>
            <person name="Fitzgerald M."/>
            <person name="Haas B."/>
            <person name="Abouelleil A."/>
            <person name="Alvarado L."/>
            <person name="Arachchi H.M."/>
            <person name="Berlin A.M."/>
            <person name="Chapman S.B."/>
            <person name="Dewar J."/>
            <person name="Goldberg J."/>
            <person name="Griggs A."/>
            <person name="Gujja S."/>
            <person name="Hansen M."/>
            <person name="Howarth C."/>
            <person name="Imamovic A."/>
            <person name="Larimer J."/>
            <person name="McCowan C."/>
            <person name="Murphy C."/>
            <person name="Neiman D."/>
            <person name="Pearson M."/>
            <person name="Priest M."/>
            <person name="Roberts A."/>
            <person name="Saif S."/>
            <person name="Shea T."/>
            <person name="Sisk P."/>
            <person name="Sykes S."/>
            <person name="Wortman J."/>
            <person name="Nusbaum C."/>
            <person name="Birren B."/>
        </authorList>
    </citation>
    <scope>NUCLEOTIDE SEQUENCE [LARGE SCALE GENOMIC DNA]</scope>
    <source>
        <strain evidence="1 2">CIP 70.18</strain>
    </source>
</reference>
<comment type="caution">
    <text evidence="1">The sequence shown here is derived from an EMBL/GenBank/DDBJ whole genome shotgun (WGS) entry which is preliminary data.</text>
</comment>
<sequence length="148" mass="16567">MDKQQEEFVAVINNFKEWFDEVVNTITGAADSGAKTISFTANGGDEVANIEGRDKDMFLLGMKSAVQCIGKFPFSLTDADDVSLISTNDSNRLEFLITNRLRVEKWCVGQGTEKYFVYNDEDELVAQGFTSREAIDLAIQKYEAPEET</sequence>
<proteinExistence type="predicted"/>
<evidence type="ECO:0000313" key="1">
    <source>
        <dbReference type="EMBL" id="ENX58172.1"/>
    </source>
</evidence>